<keyword evidence="3" id="KW-1185">Reference proteome</keyword>
<proteinExistence type="predicted"/>
<dbReference type="Proteomes" id="UP001610563">
    <property type="component" value="Unassembled WGS sequence"/>
</dbReference>
<name>A0ABR4G2J3_9EURO</name>
<feature type="region of interest" description="Disordered" evidence="1">
    <location>
        <begin position="1"/>
        <end position="22"/>
    </location>
</feature>
<evidence type="ECO:0000256" key="1">
    <source>
        <dbReference type="SAM" id="MobiDB-lite"/>
    </source>
</evidence>
<gene>
    <name evidence="2" type="ORF">BJX66DRAFT_306592</name>
</gene>
<protein>
    <submittedName>
        <fullName evidence="2">Uncharacterized protein</fullName>
    </submittedName>
</protein>
<sequence length="51" mass="5308">MATSPSRSAWSTRARTSSAGVSTCSFAPWPVGAAAAAVQVTSKKWLPAWAR</sequence>
<evidence type="ECO:0000313" key="3">
    <source>
        <dbReference type="Proteomes" id="UP001610563"/>
    </source>
</evidence>
<organism evidence="2 3">
    <name type="scientific">Aspergillus keveii</name>
    <dbReference type="NCBI Taxonomy" id="714993"/>
    <lineage>
        <taxon>Eukaryota</taxon>
        <taxon>Fungi</taxon>
        <taxon>Dikarya</taxon>
        <taxon>Ascomycota</taxon>
        <taxon>Pezizomycotina</taxon>
        <taxon>Eurotiomycetes</taxon>
        <taxon>Eurotiomycetidae</taxon>
        <taxon>Eurotiales</taxon>
        <taxon>Aspergillaceae</taxon>
        <taxon>Aspergillus</taxon>
        <taxon>Aspergillus subgen. Nidulantes</taxon>
    </lineage>
</organism>
<dbReference type="EMBL" id="JBFTWV010000061">
    <property type="protein sequence ID" value="KAL2793219.1"/>
    <property type="molecule type" value="Genomic_DNA"/>
</dbReference>
<comment type="caution">
    <text evidence="2">The sequence shown here is derived from an EMBL/GenBank/DDBJ whole genome shotgun (WGS) entry which is preliminary data.</text>
</comment>
<accession>A0ABR4G2J3</accession>
<evidence type="ECO:0000313" key="2">
    <source>
        <dbReference type="EMBL" id="KAL2793219.1"/>
    </source>
</evidence>
<reference evidence="2 3" key="1">
    <citation type="submission" date="2024-07" db="EMBL/GenBank/DDBJ databases">
        <title>Section-level genome sequencing and comparative genomics of Aspergillus sections Usti and Cavernicolus.</title>
        <authorList>
            <consortium name="Lawrence Berkeley National Laboratory"/>
            <person name="Nybo J.L."/>
            <person name="Vesth T.C."/>
            <person name="Theobald S."/>
            <person name="Frisvad J.C."/>
            <person name="Larsen T.O."/>
            <person name="Kjaerboelling I."/>
            <person name="Rothschild-Mancinelli K."/>
            <person name="Lyhne E.K."/>
            <person name="Kogle M.E."/>
            <person name="Barry K."/>
            <person name="Clum A."/>
            <person name="Na H."/>
            <person name="Ledsgaard L."/>
            <person name="Lin J."/>
            <person name="Lipzen A."/>
            <person name="Kuo A."/>
            <person name="Riley R."/>
            <person name="Mondo S."/>
            <person name="Labutti K."/>
            <person name="Haridas S."/>
            <person name="Pangalinan J."/>
            <person name="Salamov A.A."/>
            <person name="Simmons B.A."/>
            <person name="Magnuson J.K."/>
            <person name="Chen J."/>
            <person name="Drula E."/>
            <person name="Henrissat B."/>
            <person name="Wiebenga A."/>
            <person name="Lubbers R.J."/>
            <person name="Gomes A.C."/>
            <person name="Makela M.R."/>
            <person name="Stajich J."/>
            <person name="Grigoriev I.V."/>
            <person name="Mortensen U.H."/>
            <person name="De Vries R.P."/>
            <person name="Baker S.E."/>
            <person name="Andersen M.R."/>
        </authorList>
    </citation>
    <scope>NUCLEOTIDE SEQUENCE [LARGE SCALE GENOMIC DNA]</scope>
    <source>
        <strain evidence="2 3">CBS 209.92</strain>
    </source>
</reference>
<feature type="compositionally biased region" description="Low complexity" evidence="1">
    <location>
        <begin position="1"/>
        <end position="19"/>
    </location>
</feature>